<protein>
    <submittedName>
        <fullName evidence="7">Uncharacterized protein</fullName>
    </submittedName>
</protein>
<dbReference type="Gene3D" id="2.130.10.10">
    <property type="entry name" value="YVTN repeat-like/Quinoprotein amine dehydrogenase"/>
    <property type="match status" value="1"/>
</dbReference>
<dbReference type="PROSITE" id="PS50294">
    <property type="entry name" value="WD_REPEATS_REGION"/>
    <property type="match status" value="1"/>
</dbReference>
<evidence type="ECO:0000256" key="2">
    <source>
        <dbReference type="ARBA" id="ARBA00005616"/>
    </source>
</evidence>
<comment type="similarity">
    <text evidence="2">Belongs to the WD repeat SWD2 family.</text>
</comment>
<evidence type="ECO:0000256" key="5">
    <source>
        <dbReference type="ARBA" id="ARBA00023242"/>
    </source>
</evidence>
<comment type="subcellular location">
    <subcellularLocation>
        <location evidence="1">Nucleus</location>
    </subcellularLocation>
</comment>
<evidence type="ECO:0000256" key="6">
    <source>
        <dbReference type="PROSITE-ProRule" id="PRU00221"/>
    </source>
</evidence>
<evidence type="ECO:0000313" key="7">
    <source>
        <dbReference type="EMBL" id="KAK7310389.1"/>
    </source>
</evidence>
<dbReference type="GO" id="GO:0048188">
    <property type="term" value="C:Set1C/COMPASS complex"/>
    <property type="evidence" value="ECO:0007669"/>
    <property type="project" value="TreeGrafter"/>
</dbReference>
<keyword evidence="4" id="KW-0677">Repeat</keyword>
<evidence type="ECO:0000256" key="3">
    <source>
        <dbReference type="ARBA" id="ARBA00022574"/>
    </source>
</evidence>
<proteinExistence type="inferred from homology"/>
<feature type="repeat" description="WD" evidence="6">
    <location>
        <begin position="80"/>
        <end position="121"/>
    </location>
</feature>
<evidence type="ECO:0000313" key="8">
    <source>
        <dbReference type="Proteomes" id="UP001359559"/>
    </source>
</evidence>
<dbReference type="GO" id="GO:0003682">
    <property type="term" value="F:chromatin binding"/>
    <property type="evidence" value="ECO:0007669"/>
    <property type="project" value="TreeGrafter"/>
</dbReference>
<dbReference type="InterPro" id="IPR037867">
    <property type="entry name" value="Swd2/WDR82"/>
</dbReference>
<keyword evidence="3 6" id="KW-0853">WD repeat</keyword>
<sequence>MLISGAHVCINWATEFKKSPAEESTGLSLNHILVLLGFLDTKEKSSKMVLSVRTQVEREEKVSLELSEEILQSMEVGMAFKDYNGRISSLDFHKASSYLVTASDDESIRLYDVTSGMQERLCMLVQGNESSCDLGTLIVNLEVIA</sequence>
<name>A0AAN9K712_CLITE</name>
<evidence type="ECO:0000256" key="4">
    <source>
        <dbReference type="ARBA" id="ARBA00022737"/>
    </source>
</evidence>
<dbReference type="EMBL" id="JAYKXN010000002">
    <property type="protein sequence ID" value="KAK7310389.1"/>
    <property type="molecule type" value="Genomic_DNA"/>
</dbReference>
<gene>
    <name evidence="7" type="ORF">RJT34_07867</name>
</gene>
<reference evidence="7 8" key="1">
    <citation type="submission" date="2024-01" db="EMBL/GenBank/DDBJ databases">
        <title>The genomes of 5 underutilized Papilionoideae crops provide insights into root nodulation and disease resistance.</title>
        <authorList>
            <person name="Yuan L."/>
        </authorList>
    </citation>
    <scope>NUCLEOTIDE SEQUENCE [LARGE SCALE GENOMIC DNA]</scope>
    <source>
        <strain evidence="7">LY-2023</strain>
        <tissue evidence="7">Leaf</tissue>
    </source>
</reference>
<dbReference type="Proteomes" id="UP001359559">
    <property type="component" value="Unassembled WGS sequence"/>
</dbReference>
<dbReference type="PANTHER" id="PTHR19861:SF0">
    <property type="entry name" value="WD REPEAT-CONTAINING PROTEIN 82"/>
    <property type="match status" value="1"/>
</dbReference>
<dbReference type="PANTHER" id="PTHR19861">
    <property type="entry name" value="WD40 REPEAT PROTEIN SWD2"/>
    <property type="match status" value="1"/>
</dbReference>
<evidence type="ECO:0000256" key="1">
    <source>
        <dbReference type="ARBA" id="ARBA00004123"/>
    </source>
</evidence>
<comment type="caution">
    <text evidence="7">The sequence shown here is derived from an EMBL/GenBank/DDBJ whole genome shotgun (WGS) entry which is preliminary data.</text>
</comment>
<keyword evidence="5" id="KW-0539">Nucleus</keyword>
<dbReference type="GO" id="GO:0016070">
    <property type="term" value="P:RNA metabolic process"/>
    <property type="evidence" value="ECO:0007669"/>
    <property type="project" value="UniProtKB-ARBA"/>
</dbReference>
<dbReference type="InterPro" id="IPR015943">
    <property type="entry name" value="WD40/YVTN_repeat-like_dom_sf"/>
</dbReference>
<dbReference type="PROSITE" id="PS50082">
    <property type="entry name" value="WD_REPEATS_2"/>
    <property type="match status" value="1"/>
</dbReference>
<accession>A0AAN9K712</accession>
<dbReference type="InterPro" id="IPR001680">
    <property type="entry name" value="WD40_rpt"/>
</dbReference>
<keyword evidence="8" id="KW-1185">Reference proteome</keyword>
<organism evidence="7 8">
    <name type="scientific">Clitoria ternatea</name>
    <name type="common">Butterfly pea</name>
    <dbReference type="NCBI Taxonomy" id="43366"/>
    <lineage>
        <taxon>Eukaryota</taxon>
        <taxon>Viridiplantae</taxon>
        <taxon>Streptophyta</taxon>
        <taxon>Embryophyta</taxon>
        <taxon>Tracheophyta</taxon>
        <taxon>Spermatophyta</taxon>
        <taxon>Magnoliopsida</taxon>
        <taxon>eudicotyledons</taxon>
        <taxon>Gunneridae</taxon>
        <taxon>Pentapetalae</taxon>
        <taxon>rosids</taxon>
        <taxon>fabids</taxon>
        <taxon>Fabales</taxon>
        <taxon>Fabaceae</taxon>
        <taxon>Papilionoideae</taxon>
        <taxon>50 kb inversion clade</taxon>
        <taxon>NPAAA clade</taxon>
        <taxon>indigoferoid/millettioid clade</taxon>
        <taxon>Phaseoleae</taxon>
        <taxon>Clitoria</taxon>
    </lineage>
</organism>
<dbReference type="SMART" id="SM00320">
    <property type="entry name" value="WD40"/>
    <property type="match status" value="1"/>
</dbReference>
<dbReference type="AlphaFoldDB" id="A0AAN9K712"/>
<dbReference type="InterPro" id="IPR036322">
    <property type="entry name" value="WD40_repeat_dom_sf"/>
</dbReference>
<dbReference type="SUPFAM" id="SSF50978">
    <property type="entry name" value="WD40 repeat-like"/>
    <property type="match status" value="1"/>
</dbReference>